<gene>
    <name evidence="4" type="ORF">R1sor_025356</name>
</gene>
<name>A0ABD3G8D8_9MARC</name>
<comment type="caution">
    <text evidence="4">The sequence shown here is derived from an EMBL/GenBank/DDBJ whole genome shotgun (WGS) entry which is preliminary data.</text>
</comment>
<evidence type="ECO:0000313" key="4">
    <source>
        <dbReference type="EMBL" id="KAL3675408.1"/>
    </source>
</evidence>
<evidence type="ECO:0000313" key="5">
    <source>
        <dbReference type="Proteomes" id="UP001633002"/>
    </source>
</evidence>
<keyword evidence="3" id="KW-0732">Signal</keyword>
<dbReference type="GO" id="GO:0042742">
    <property type="term" value="P:defense response to bacterium"/>
    <property type="evidence" value="ECO:0007669"/>
    <property type="project" value="UniProtKB-KW"/>
</dbReference>
<keyword evidence="5" id="KW-1185">Reference proteome</keyword>
<dbReference type="SUPFAM" id="SSF53955">
    <property type="entry name" value="Lysozyme-like"/>
    <property type="match status" value="1"/>
</dbReference>
<reference evidence="4 5" key="1">
    <citation type="submission" date="2024-09" db="EMBL/GenBank/DDBJ databases">
        <title>Chromosome-scale assembly of Riccia sorocarpa.</title>
        <authorList>
            <person name="Paukszto L."/>
        </authorList>
    </citation>
    <scope>NUCLEOTIDE SEQUENCE [LARGE SCALE GENOMIC DNA]</scope>
    <source>
        <strain evidence="4">LP-2024</strain>
        <tissue evidence="4">Aerial parts of the thallus</tissue>
    </source>
</reference>
<dbReference type="EMBL" id="JBJQOH010000008">
    <property type="protein sequence ID" value="KAL3675408.1"/>
    <property type="molecule type" value="Genomic_DNA"/>
</dbReference>
<dbReference type="PANTHER" id="PTHR37406:SF1">
    <property type="entry name" value="T4-TYPE LYSOZYME 1-RELATED"/>
    <property type="match status" value="1"/>
</dbReference>
<dbReference type="InterPro" id="IPR052619">
    <property type="entry name" value="Phage_lysozyme-like"/>
</dbReference>
<dbReference type="GO" id="GO:0031640">
    <property type="term" value="P:killing of cells of another organism"/>
    <property type="evidence" value="ECO:0007669"/>
    <property type="project" value="UniProtKB-KW"/>
</dbReference>
<feature type="chain" id="PRO_5044777881" evidence="3">
    <location>
        <begin position="22"/>
        <end position="283"/>
    </location>
</feature>
<keyword evidence="1" id="KW-0929">Antimicrobial</keyword>
<dbReference type="Gene3D" id="1.10.530.40">
    <property type="match status" value="1"/>
</dbReference>
<proteinExistence type="predicted"/>
<evidence type="ECO:0000256" key="1">
    <source>
        <dbReference type="ARBA" id="ARBA00022529"/>
    </source>
</evidence>
<dbReference type="PANTHER" id="PTHR37406">
    <property type="entry name" value="T4-TYPE LYSOZYME 1-RELATED"/>
    <property type="match status" value="1"/>
</dbReference>
<feature type="signal peptide" evidence="3">
    <location>
        <begin position="1"/>
        <end position="21"/>
    </location>
</feature>
<dbReference type="AlphaFoldDB" id="A0ABD3G8D8"/>
<dbReference type="InterPro" id="IPR023346">
    <property type="entry name" value="Lysozyme-like_dom_sf"/>
</dbReference>
<accession>A0ABD3G8D8</accession>
<evidence type="ECO:0000256" key="3">
    <source>
        <dbReference type="SAM" id="SignalP"/>
    </source>
</evidence>
<organism evidence="4 5">
    <name type="scientific">Riccia sorocarpa</name>
    <dbReference type="NCBI Taxonomy" id="122646"/>
    <lineage>
        <taxon>Eukaryota</taxon>
        <taxon>Viridiplantae</taxon>
        <taxon>Streptophyta</taxon>
        <taxon>Embryophyta</taxon>
        <taxon>Marchantiophyta</taxon>
        <taxon>Marchantiopsida</taxon>
        <taxon>Marchantiidae</taxon>
        <taxon>Marchantiales</taxon>
        <taxon>Ricciaceae</taxon>
        <taxon>Riccia</taxon>
    </lineage>
</organism>
<dbReference type="GO" id="GO:0003824">
    <property type="term" value="F:catalytic activity"/>
    <property type="evidence" value="ECO:0007669"/>
    <property type="project" value="UniProtKB-KW"/>
</dbReference>
<evidence type="ECO:0000256" key="2">
    <source>
        <dbReference type="ARBA" id="ARBA00022638"/>
    </source>
</evidence>
<dbReference type="InterPro" id="IPR023347">
    <property type="entry name" value="Lysozyme_dom_sf"/>
</dbReference>
<protein>
    <submittedName>
        <fullName evidence="4">Uncharacterized protein</fullName>
    </submittedName>
</protein>
<keyword evidence="2" id="KW-0081">Bacteriolytic enzyme</keyword>
<dbReference type="Proteomes" id="UP001633002">
    <property type="component" value="Unassembled WGS sequence"/>
</dbReference>
<sequence length="283" mass="31958">MARFTIQVVLLVAMAAVMISATGISARCHRLARPSLRYTTIFRDSTGVLCVGEVAELISQNEGRQHTAYDHRAGFRAVGCGYNLDDNPEQRRKELEAAGLDYDRVYKGETRLNSMEITGLLIFDAKRALDRVRDNIQRLDNFCCSMRAIFADIQHSVGSKENFPRDDVEQVIDRVDKEDYKKAADELEKSDWCSKSHHRNRCDRNLDVLERGSSNGEPERRVISNLKGHSNVSAFRSPNGEPERRVISNLKGHSNVSAFNKTFCTVPMQDAYEASMHVVNTVC</sequence>